<dbReference type="Proteomes" id="UP000614460">
    <property type="component" value="Unassembled WGS sequence"/>
</dbReference>
<name>A0A8H9FZE4_9SPHI</name>
<dbReference type="SUPFAM" id="SSF55909">
    <property type="entry name" value="Pentein"/>
    <property type="match status" value="1"/>
</dbReference>
<comment type="caution">
    <text evidence="1">The sequence shown here is derived from an EMBL/GenBank/DDBJ whole genome shotgun (WGS) entry which is preliminary data.</text>
</comment>
<sequence>MQTTNTILMVRPFYFRRNEETAVNNFFQAENEKTDRLSDLAITEFDNFVKSLKNAGVKVLVVQDSGKLDTPDSIFPNNVISFHVNKCILYPMFAENRRNERKLNYIGKLDQLGRHYETIQDYTANEEQKKFLEGTGSMILDRVNKIAYCSLSERANEELFHIFCKDQGYKPVVFHSTQIVGDLLLPIYHTNVMMSVGTNFCVICLETIRTAEERELVISQLKATGKEIIEIKEDQMNHFAGNILEVKNIDGEPIICMSSQAFEAFEDEEIELLEQHGSIVHAPLFSIEKYGGGSARCMMAEVF</sequence>
<evidence type="ECO:0000313" key="1">
    <source>
        <dbReference type="EMBL" id="GGE11275.1"/>
    </source>
</evidence>
<accession>A0A8H9FZE4</accession>
<dbReference type="EMBL" id="BMKM01000001">
    <property type="protein sequence ID" value="GGE11275.1"/>
    <property type="molecule type" value="Genomic_DNA"/>
</dbReference>
<dbReference type="NCBIfam" id="NF046062">
    <property type="entry name" value="citrull_CtlX"/>
    <property type="match status" value="1"/>
</dbReference>
<dbReference type="Pfam" id="PF19420">
    <property type="entry name" value="DDAH_eukar"/>
    <property type="match status" value="1"/>
</dbReference>
<reference evidence="1" key="2">
    <citation type="submission" date="2020-09" db="EMBL/GenBank/DDBJ databases">
        <authorList>
            <person name="Sun Q."/>
            <person name="Zhou Y."/>
        </authorList>
    </citation>
    <scope>NUCLEOTIDE SEQUENCE</scope>
    <source>
        <strain evidence="1">CGMCC 1.15966</strain>
    </source>
</reference>
<dbReference type="PIRSF" id="PIRSF028188">
    <property type="entry name" value="Amdntrnsf_FN0238"/>
    <property type="match status" value="1"/>
</dbReference>
<evidence type="ECO:0000313" key="2">
    <source>
        <dbReference type="Proteomes" id="UP000614460"/>
    </source>
</evidence>
<evidence type="ECO:0008006" key="3">
    <source>
        <dbReference type="Google" id="ProtNLM"/>
    </source>
</evidence>
<proteinExistence type="predicted"/>
<dbReference type="PANTHER" id="PTHR43224">
    <property type="entry name" value="AMIDINOTRANSFERASE"/>
    <property type="match status" value="1"/>
</dbReference>
<dbReference type="RefSeq" id="WP_182497792.1">
    <property type="nucleotide sequence ID" value="NZ_BMKM01000001.1"/>
</dbReference>
<protein>
    <recommendedName>
        <fullName evidence="3">Amidinotransferase</fullName>
    </recommendedName>
</protein>
<organism evidence="1 2">
    <name type="scientific">Sphingobacterium cellulitidis</name>
    <dbReference type="NCBI Taxonomy" id="1768011"/>
    <lineage>
        <taxon>Bacteria</taxon>
        <taxon>Pseudomonadati</taxon>
        <taxon>Bacteroidota</taxon>
        <taxon>Sphingobacteriia</taxon>
        <taxon>Sphingobacteriales</taxon>
        <taxon>Sphingobacteriaceae</taxon>
        <taxon>Sphingobacterium</taxon>
    </lineage>
</organism>
<reference evidence="1" key="1">
    <citation type="journal article" date="2014" name="Int. J. Syst. Evol. Microbiol.">
        <title>Complete genome sequence of Corynebacterium casei LMG S-19264T (=DSM 44701T), isolated from a smear-ripened cheese.</title>
        <authorList>
            <consortium name="US DOE Joint Genome Institute (JGI-PGF)"/>
            <person name="Walter F."/>
            <person name="Albersmeier A."/>
            <person name="Kalinowski J."/>
            <person name="Ruckert C."/>
        </authorList>
    </citation>
    <scope>NUCLEOTIDE SEQUENCE</scope>
    <source>
        <strain evidence="1">CGMCC 1.15966</strain>
    </source>
</reference>
<dbReference type="AlphaFoldDB" id="A0A8H9FZE4"/>
<keyword evidence="2" id="KW-1185">Reference proteome</keyword>
<dbReference type="PANTHER" id="PTHR43224:SF1">
    <property type="entry name" value="AMIDINOTRANSFERASE"/>
    <property type="match status" value="1"/>
</dbReference>
<gene>
    <name evidence="1" type="ORF">GCM10011516_06290</name>
</gene>
<dbReference type="Gene3D" id="3.75.10.10">
    <property type="entry name" value="L-arginine/glycine Amidinotransferase, Chain A"/>
    <property type="match status" value="1"/>
</dbReference>
<dbReference type="InterPro" id="IPR014541">
    <property type="entry name" value="Amdntrnsf_FN0238"/>
</dbReference>